<dbReference type="EMBL" id="JNGW01000013">
    <property type="protein sequence ID" value="KDR53686.1"/>
    <property type="molecule type" value="Genomic_DNA"/>
</dbReference>
<dbReference type="HOGENOM" id="CLU_213902_0_0_10"/>
<name>A0A069QV19_HOYLO</name>
<organism evidence="1 2">
    <name type="scientific">Hoylesella loescheii DSM 19665 = JCM 12249 = ATCC 15930</name>
    <dbReference type="NCBI Taxonomy" id="1122985"/>
    <lineage>
        <taxon>Bacteria</taxon>
        <taxon>Pseudomonadati</taxon>
        <taxon>Bacteroidota</taxon>
        <taxon>Bacteroidia</taxon>
        <taxon>Bacteroidales</taxon>
        <taxon>Prevotellaceae</taxon>
        <taxon>Hoylesella</taxon>
    </lineage>
</organism>
<protein>
    <submittedName>
        <fullName evidence="1">Uncharacterized protein</fullName>
    </submittedName>
</protein>
<reference evidence="1 2" key="1">
    <citation type="submission" date="2013-08" db="EMBL/GenBank/DDBJ databases">
        <authorList>
            <person name="Weinstock G."/>
            <person name="Sodergren E."/>
            <person name="Wylie T."/>
            <person name="Fulton L."/>
            <person name="Fulton R."/>
            <person name="Fronick C."/>
            <person name="O'Laughlin M."/>
            <person name="Godfrey J."/>
            <person name="Miner T."/>
            <person name="Herter B."/>
            <person name="Appelbaum E."/>
            <person name="Cordes M."/>
            <person name="Lek S."/>
            <person name="Wollam A."/>
            <person name="Pepin K.H."/>
            <person name="Palsikar V.B."/>
            <person name="Mitreva M."/>
            <person name="Wilson R.K."/>
        </authorList>
    </citation>
    <scope>NUCLEOTIDE SEQUENCE [LARGE SCALE GENOMIC DNA]</scope>
    <source>
        <strain evidence="1 2">ATCC 15930</strain>
    </source>
</reference>
<evidence type="ECO:0000313" key="2">
    <source>
        <dbReference type="Proteomes" id="UP000027442"/>
    </source>
</evidence>
<dbReference type="AlphaFoldDB" id="A0A069QV19"/>
<evidence type="ECO:0000313" key="1">
    <source>
        <dbReference type="EMBL" id="KDR53686.1"/>
    </source>
</evidence>
<gene>
    <name evidence="1" type="ORF">HMPREF1991_00294</name>
</gene>
<comment type="caution">
    <text evidence="1">The sequence shown here is derived from an EMBL/GenBank/DDBJ whole genome shotgun (WGS) entry which is preliminary data.</text>
</comment>
<accession>A0A069QV19</accession>
<proteinExistence type="predicted"/>
<sequence length="51" mass="6061">MAKTFTTFGNSSDEFRRDELVRKIEHALQELTLGELEALYYDMISKDYLRD</sequence>
<dbReference type="RefSeq" id="WP_009235456.1">
    <property type="nucleotide sequence ID" value="NZ_KB899210.1"/>
</dbReference>
<dbReference type="PATRIC" id="fig|1122985.7.peg.304"/>
<keyword evidence="2" id="KW-1185">Reference proteome</keyword>
<dbReference type="Proteomes" id="UP000027442">
    <property type="component" value="Unassembled WGS sequence"/>
</dbReference>